<dbReference type="InterPro" id="IPR000700">
    <property type="entry name" value="PAS-assoc_C"/>
</dbReference>
<dbReference type="SMART" id="SM00388">
    <property type="entry name" value="HisKA"/>
    <property type="match status" value="1"/>
</dbReference>
<dbReference type="PROSITE" id="PS50112">
    <property type="entry name" value="PAS"/>
    <property type="match status" value="1"/>
</dbReference>
<gene>
    <name evidence="11" type="ORF">H5P30_04605</name>
</gene>
<dbReference type="Gene3D" id="3.40.50.2300">
    <property type="match status" value="1"/>
</dbReference>
<dbReference type="InterPro" id="IPR005467">
    <property type="entry name" value="His_kinase_dom"/>
</dbReference>
<dbReference type="InterPro" id="IPR036097">
    <property type="entry name" value="HisK_dim/P_sf"/>
</dbReference>
<reference evidence="11 12" key="1">
    <citation type="submission" date="2020-07" db="EMBL/GenBank/DDBJ databases">
        <authorList>
            <person name="Feng X."/>
        </authorList>
    </citation>
    <scope>NUCLEOTIDE SEQUENCE [LARGE SCALE GENOMIC DNA]</scope>
    <source>
        <strain evidence="11 12">JCM14086</strain>
    </source>
</reference>
<dbReference type="AlphaFoldDB" id="A0A7X1E4Y0"/>
<feature type="domain" description="Response regulatory" evidence="8">
    <location>
        <begin position="647"/>
        <end position="763"/>
    </location>
</feature>
<feature type="domain" description="PAS" evidence="9">
    <location>
        <begin position="31"/>
        <end position="75"/>
    </location>
</feature>
<dbReference type="InterPro" id="IPR001789">
    <property type="entry name" value="Sig_transdc_resp-reg_receiver"/>
</dbReference>
<proteinExistence type="predicted"/>
<dbReference type="InterPro" id="IPR001610">
    <property type="entry name" value="PAC"/>
</dbReference>
<dbReference type="Pfam" id="PF08447">
    <property type="entry name" value="PAS_3"/>
    <property type="match status" value="3"/>
</dbReference>
<evidence type="ECO:0000259" key="8">
    <source>
        <dbReference type="PROSITE" id="PS50110"/>
    </source>
</evidence>
<comment type="catalytic activity">
    <reaction evidence="1">
        <text>ATP + protein L-histidine = ADP + protein N-phospho-L-histidine.</text>
        <dbReference type="EC" id="2.7.13.3"/>
    </reaction>
</comment>
<evidence type="ECO:0000259" key="7">
    <source>
        <dbReference type="PROSITE" id="PS50109"/>
    </source>
</evidence>
<evidence type="ECO:0000259" key="9">
    <source>
        <dbReference type="PROSITE" id="PS50112"/>
    </source>
</evidence>
<dbReference type="Gene3D" id="1.10.287.130">
    <property type="match status" value="1"/>
</dbReference>
<dbReference type="GO" id="GO:0000155">
    <property type="term" value="F:phosphorelay sensor kinase activity"/>
    <property type="evidence" value="ECO:0007669"/>
    <property type="project" value="InterPro"/>
</dbReference>
<dbReference type="InterPro" id="IPR036890">
    <property type="entry name" value="HATPase_C_sf"/>
</dbReference>
<dbReference type="CDD" id="cd00082">
    <property type="entry name" value="HisKA"/>
    <property type="match status" value="1"/>
</dbReference>
<keyword evidence="12" id="KW-1185">Reference proteome</keyword>
<dbReference type="Gene3D" id="2.10.70.100">
    <property type="match status" value="2"/>
</dbReference>
<dbReference type="InterPro" id="IPR013655">
    <property type="entry name" value="PAS_fold_3"/>
</dbReference>
<sequence length="768" mass="86655">MTTDRAETSKTPSRLKGYWSWDLVNDHIRCSPTCLKIFGYGPERAVQSMAEAEKLIHEEDIDRYRENLRAHFEEGRPYQIHMRLLTGSGNYIKAISQGEAVRDADGKAVEMAGTLSAFDPTDLCDGDPKVGTLDCTEIITEIGEIARVGWWENDFTTNRVFWSEQVKKIHGVPIDFSPTYLEATEFMIEEDRAQFFDLVSDARKKLQSYDFVARIQTKDGKIRWLRSIGKPIVEKGICVGMRGVCQDVTKEKVAEQKAKEKDDRLKRALSFAQTGIFEWNLRTDEVHWDRGCCLINGIDADEMRLPIQKIRSKVHEDDLERFEEAIGSLKNVGDQFTMEHRIIGIDGVVRWVFVRAEIVESPGGVWRLVGMAIDITERQKAKEDLVQAKERADRANRAKSEFLAMMNHELRTPLSTIIGPCELALQIAEDPEIRRFLELSMESGRHLLDLINRVLDLARIESNELEREDRRVSIRPFLRDFLKPLSSSAMRKGISLALEFNCEDEIVIDPVVVRQVLYNLVGNAIKYCGGGRVSVSVRSDEEELVLAVKDQGPGISEVEKKKIFHQFHRVQDGDDGRVEGTGLGLAICRRLADLVGGSLEVESVEGHGSTFIFRMPVGKLSKESESQPPRKFVPYSPSPGAYDKNARILVVEDNEPNRAFIEAVVRSIGLPFDSCESGEEAVEKFCPGVHRVVLMDIYLPGYNGDEAARKIREKADGEKVYIIAQTAGVANKDRDRPLFEGMDDFVPKPIGLSTFTEAIKRGLRGSRS</sequence>
<dbReference type="PANTHER" id="PTHR43047">
    <property type="entry name" value="TWO-COMPONENT HISTIDINE PROTEIN KINASE"/>
    <property type="match status" value="1"/>
</dbReference>
<dbReference type="Gene3D" id="3.30.450.20">
    <property type="entry name" value="PAS domain"/>
    <property type="match status" value="3"/>
</dbReference>
<dbReference type="SUPFAM" id="SSF47384">
    <property type="entry name" value="Homodimeric domain of signal transducing histidine kinase"/>
    <property type="match status" value="1"/>
</dbReference>
<dbReference type="Proteomes" id="UP000525652">
    <property type="component" value="Unassembled WGS sequence"/>
</dbReference>
<dbReference type="PROSITE" id="PS50110">
    <property type="entry name" value="RESPONSE_REGULATORY"/>
    <property type="match status" value="1"/>
</dbReference>
<dbReference type="CDD" id="cd17546">
    <property type="entry name" value="REC_hyHK_CKI1_RcsC-like"/>
    <property type="match status" value="1"/>
</dbReference>
<evidence type="ECO:0000256" key="3">
    <source>
        <dbReference type="ARBA" id="ARBA00022553"/>
    </source>
</evidence>
<dbReference type="NCBIfam" id="TIGR00229">
    <property type="entry name" value="sensory_box"/>
    <property type="match status" value="2"/>
</dbReference>
<dbReference type="PROSITE" id="PS50109">
    <property type="entry name" value="HIS_KIN"/>
    <property type="match status" value="1"/>
</dbReference>
<evidence type="ECO:0000256" key="5">
    <source>
        <dbReference type="ARBA" id="ARBA00022777"/>
    </source>
</evidence>
<dbReference type="EC" id="2.7.13.3" evidence="2"/>
<evidence type="ECO:0000256" key="1">
    <source>
        <dbReference type="ARBA" id="ARBA00000085"/>
    </source>
</evidence>
<comment type="caution">
    <text evidence="11">The sequence shown here is derived from an EMBL/GenBank/DDBJ whole genome shotgun (WGS) entry which is preliminary data.</text>
</comment>
<evidence type="ECO:0000313" key="11">
    <source>
        <dbReference type="EMBL" id="MBC2601057.1"/>
    </source>
</evidence>
<feature type="domain" description="PAC" evidence="10">
    <location>
        <begin position="336"/>
        <end position="387"/>
    </location>
</feature>
<evidence type="ECO:0000256" key="2">
    <source>
        <dbReference type="ARBA" id="ARBA00012438"/>
    </source>
</evidence>
<dbReference type="Pfam" id="PF00512">
    <property type="entry name" value="HisKA"/>
    <property type="match status" value="1"/>
</dbReference>
<dbReference type="InterPro" id="IPR000014">
    <property type="entry name" value="PAS"/>
</dbReference>
<dbReference type="RefSeq" id="WP_185691784.1">
    <property type="nucleotide sequence ID" value="NZ_JACHVA010000045.1"/>
</dbReference>
<dbReference type="InterPro" id="IPR003594">
    <property type="entry name" value="HATPase_dom"/>
</dbReference>
<dbReference type="Pfam" id="PF02518">
    <property type="entry name" value="HATPase_c"/>
    <property type="match status" value="1"/>
</dbReference>
<dbReference type="PROSITE" id="PS50113">
    <property type="entry name" value="PAC"/>
    <property type="match status" value="2"/>
</dbReference>
<feature type="domain" description="Histidine kinase" evidence="7">
    <location>
        <begin position="405"/>
        <end position="619"/>
    </location>
</feature>
<dbReference type="EMBL" id="JACHVA010000045">
    <property type="protein sequence ID" value="MBC2601057.1"/>
    <property type="molecule type" value="Genomic_DNA"/>
</dbReference>
<dbReference type="SUPFAM" id="SSF55785">
    <property type="entry name" value="PYP-like sensor domain (PAS domain)"/>
    <property type="match status" value="3"/>
</dbReference>
<feature type="domain" description="PAC" evidence="10">
    <location>
        <begin position="209"/>
        <end position="260"/>
    </location>
</feature>
<dbReference type="SUPFAM" id="SSF52172">
    <property type="entry name" value="CheY-like"/>
    <property type="match status" value="1"/>
</dbReference>
<dbReference type="Pfam" id="PF00072">
    <property type="entry name" value="Response_reg"/>
    <property type="match status" value="1"/>
</dbReference>
<dbReference type="FunFam" id="3.30.565.10:FF:000006">
    <property type="entry name" value="Sensor histidine kinase WalK"/>
    <property type="match status" value="1"/>
</dbReference>
<dbReference type="SMART" id="SM00448">
    <property type="entry name" value="REC"/>
    <property type="match status" value="1"/>
</dbReference>
<dbReference type="CDD" id="cd00130">
    <property type="entry name" value="PAS"/>
    <property type="match status" value="3"/>
</dbReference>
<dbReference type="PRINTS" id="PR00344">
    <property type="entry name" value="BCTRLSENSOR"/>
</dbReference>
<keyword evidence="3 6" id="KW-0597">Phosphoprotein</keyword>
<organism evidence="11 12">
    <name type="scientific">Puniceicoccus vermicola</name>
    <dbReference type="NCBI Taxonomy" id="388746"/>
    <lineage>
        <taxon>Bacteria</taxon>
        <taxon>Pseudomonadati</taxon>
        <taxon>Verrucomicrobiota</taxon>
        <taxon>Opitutia</taxon>
        <taxon>Puniceicoccales</taxon>
        <taxon>Puniceicoccaceae</taxon>
        <taxon>Puniceicoccus</taxon>
    </lineage>
</organism>
<protein>
    <recommendedName>
        <fullName evidence="2">histidine kinase</fullName>
        <ecNumber evidence="2">2.7.13.3</ecNumber>
    </recommendedName>
</protein>
<accession>A0A7X1E4Y0</accession>
<keyword evidence="4" id="KW-0808">Transferase</keyword>
<keyword evidence="5" id="KW-0418">Kinase</keyword>
<feature type="modified residue" description="4-aspartylphosphate" evidence="6">
    <location>
        <position position="696"/>
    </location>
</feature>
<dbReference type="Gene3D" id="3.30.565.10">
    <property type="entry name" value="Histidine kinase-like ATPase, C-terminal domain"/>
    <property type="match status" value="1"/>
</dbReference>
<evidence type="ECO:0000313" key="12">
    <source>
        <dbReference type="Proteomes" id="UP000525652"/>
    </source>
</evidence>
<evidence type="ECO:0000256" key="6">
    <source>
        <dbReference type="PROSITE-ProRule" id="PRU00169"/>
    </source>
</evidence>
<dbReference type="SMART" id="SM00086">
    <property type="entry name" value="PAC"/>
    <property type="match status" value="3"/>
</dbReference>
<dbReference type="SMART" id="SM00387">
    <property type="entry name" value="HATPase_c"/>
    <property type="match status" value="1"/>
</dbReference>
<dbReference type="SUPFAM" id="SSF55874">
    <property type="entry name" value="ATPase domain of HSP90 chaperone/DNA topoisomerase II/histidine kinase"/>
    <property type="match status" value="1"/>
</dbReference>
<dbReference type="InterPro" id="IPR004358">
    <property type="entry name" value="Sig_transdc_His_kin-like_C"/>
</dbReference>
<dbReference type="InterPro" id="IPR011006">
    <property type="entry name" value="CheY-like_superfamily"/>
</dbReference>
<dbReference type="PANTHER" id="PTHR43047:SF64">
    <property type="entry name" value="HISTIDINE KINASE CONTAINING CHEY-HOMOLOGOUS RECEIVER DOMAIN AND PAS DOMAIN-RELATED"/>
    <property type="match status" value="1"/>
</dbReference>
<name>A0A7X1E4Y0_9BACT</name>
<evidence type="ECO:0000256" key="4">
    <source>
        <dbReference type="ARBA" id="ARBA00022679"/>
    </source>
</evidence>
<dbReference type="InterPro" id="IPR035965">
    <property type="entry name" value="PAS-like_dom_sf"/>
</dbReference>
<dbReference type="InterPro" id="IPR003661">
    <property type="entry name" value="HisK_dim/P_dom"/>
</dbReference>
<evidence type="ECO:0000259" key="10">
    <source>
        <dbReference type="PROSITE" id="PS50113"/>
    </source>
</evidence>